<reference evidence="7" key="1">
    <citation type="submission" date="2022-11" db="UniProtKB">
        <authorList>
            <consortium name="WormBaseParasite"/>
        </authorList>
    </citation>
    <scope>IDENTIFICATION</scope>
</reference>
<comment type="similarity">
    <text evidence="1">Belongs to the indoleamine 2,3-dioxygenase family.</text>
</comment>
<accession>A0A915HZ89</accession>
<protein>
    <submittedName>
        <fullName evidence="7">Indoleamine 2,3-dioxygenase</fullName>
    </submittedName>
</protein>
<organism evidence="6 7">
    <name type="scientific">Romanomermis culicivorax</name>
    <name type="common">Nematode worm</name>
    <dbReference type="NCBI Taxonomy" id="13658"/>
    <lineage>
        <taxon>Eukaryota</taxon>
        <taxon>Metazoa</taxon>
        <taxon>Ecdysozoa</taxon>
        <taxon>Nematoda</taxon>
        <taxon>Enoplea</taxon>
        <taxon>Dorylaimia</taxon>
        <taxon>Mermithida</taxon>
        <taxon>Mermithoidea</taxon>
        <taxon>Mermithidae</taxon>
        <taxon>Romanomermis</taxon>
    </lineage>
</organism>
<dbReference type="GO" id="GO:0004833">
    <property type="term" value="F:L-tryptophan 2,3-dioxygenase activity"/>
    <property type="evidence" value="ECO:0007669"/>
    <property type="project" value="TreeGrafter"/>
</dbReference>
<keyword evidence="3 4" id="KW-0408">Iron</keyword>
<dbReference type="Gene3D" id="1.20.58.480">
    <property type="match status" value="1"/>
</dbReference>
<sequence length="406" mass="46500">MKFDFDDFDISSDLGFVSRNPAAFLPPSYDLWNNYAKNVGILSTSGHLRRLIDQMPVLSVDPILANHKFLRLAHVQLSTLVSGYVWCDGELGVPRYLPESLAIPFWKVCRELGIEPGIASHIGLALANYKLKDENGNVHLDNLELLYFKFLEDYGNDWFFLLTTQVELDFADALPAILDIIRTEKLNNNDVDRLSKNLKIVAQTIEKMERTLGRMRERLEPRMFFYGFRPYLAGTTSGLYEQWGGIVLKGIDSEPKKLIGGSAAQSSTLQVLDGLLNVEHEKSVSKYFHEIRNYLLPKHRYFIEFVAQESHLHERILNNFRLNPELAENYNQCLSNLVKLRNRHIQTVTSFIINPQQKGQENGGNENLKNQNNKYETLNDVGTGGTGFMHFLKSTRDSTAKKMIFY</sequence>
<dbReference type="Pfam" id="PF01231">
    <property type="entry name" value="IDO"/>
    <property type="match status" value="1"/>
</dbReference>
<name>A0A915HZ89_ROMCU</name>
<dbReference type="AlphaFoldDB" id="A0A915HZ89"/>
<dbReference type="GO" id="GO:0020037">
    <property type="term" value="F:heme binding"/>
    <property type="evidence" value="ECO:0007669"/>
    <property type="project" value="InterPro"/>
</dbReference>
<feature type="binding site" description="proximal binding residue" evidence="4">
    <location>
        <position position="344"/>
    </location>
    <ligand>
        <name>heme b</name>
        <dbReference type="ChEBI" id="CHEBI:60344"/>
    </ligand>
    <ligandPart>
        <name>Fe</name>
        <dbReference type="ChEBI" id="CHEBI:18248"/>
    </ligandPart>
</feature>
<dbReference type="GO" id="GO:0033754">
    <property type="term" value="F:indoleamine 2,3-dioxygenase activity"/>
    <property type="evidence" value="ECO:0007669"/>
    <property type="project" value="TreeGrafter"/>
</dbReference>
<dbReference type="Proteomes" id="UP000887565">
    <property type="component" value="Unplaced"/>
</dbReference>
<keyword evidence="2 4" id="KW-0479">Metal-binding</keyword>
<dbReference type="PROSITE" id="PS00876">
    <property type="entry name" value="IDO_1"/>
    <property type="match status" value="1"/>
</dbReference>
<dbReference type="InterPro" id="IPR037217">
    <property type="entry name" value="Trp/Indoleamine_2_3_dOase-like"/>
</dbReference>
<feature type="coiled-coil region" evidence="5">
    <location>
        <begin position="191"/>
        <end position="218"/>
    </location>
</feature>
<evidence type="ECO:0000313" key="6">
    <source>
        <dbReference type="Proteomes" id="UP000887565"/>
    </source>
</evidence>
<dbReference type="PANTHER" id="PTHR28657">
    <property type="entry name" value="INDOLEAMINE 2,3-DIOXYGENASE"/>
    <property type="match status" value="1"/>
</dbReference>
<evidence type="ECO:0000256" key="2">
    <source>
        <dbReference type="ARBA" id="ARBA00022723"/>
    </source>
</evidence>
<evidence type="ECO:0000256" key="4">
    <source>
        <dbReference type="PIRSR" id="PIRSR600898-1"/>
    </source>
</evidence>
<proteinExistence type="inferred from homology"/>
<evidence type="ECO:0000256" key="1">
    <source>
        <dbReference type="ARBA" id="ARBA00007119"/>
    </source>
</evidence>
<keyword evidence="5" id="KW-0175">Coiled coil</keyword>
<keyword evidence="6" id="KW-1185">Reference proteome</keyword>
<evidence type="ECO:0000256" key="3">
    <source>
        <dbReference type="ARBA" id="ARBA00023004"/>
    </source>
</evidence>
<dbReference type="OMA" id="WHQYSGG"/>
<dbReference type="GO" id="GO:0046872">
    <property type="term" value="F:metal ion binding"/>
    <property type="evidence" value="ECO:0007669"/>
    <property type="project" value="UniProtKB-KW"/>
</dbReference>
<keyword evidence="4" id="KW-0349">Heme</keyword>
<dbReference type="WBParaSite" id="nRc.2.0.1.t06581-RA">
    <property type="protein sequence ID" value="nRc.2.0.1.t06581-RA"/>
    <property type="gene ID" value="nRc.2.0.1.g06581"/>
</dbReference>
<evidence type="ECO:0000256" key="5">
    <source>
        <dbReference type="SAM" id="Coils"/>
    </source>
</evidence>
<dbReference type="PANTHER" id="PTHR28657:SF5">
    <property type="entry name" value="INDOLEAMINE 2,3-DIOXYGENASE"/>
    <property type="match status" value="1"/>
</dbReference>
<dbReference type="GO" id="GO:0005737">
    <property type="term" value="C:cytoplasm"/>
    <property type="evidence" value="ECO:0007669"/>
    <property type="project" value="TreeGrafter"/>
</dbReference>
<dbReference type="GO" id="GO:0019441">
    <property type="term" value="P:L-tryptophan catabolic process to kynurenine"/>
    <property type="evidence" value="ECO:0007669"/>
    <property type="project" value="InterPro"/>
</dbReference>
<dbReference type="GO" id="GO:0034354">
    <property type="term" value="P:'de novo' NAD+ biosynthetic process from L-tryptophan"/>
    <property type="evidence" value="ECO:0007669"/>
    <property type="project" value="TreeGrafter"/>
</dbReference>
<evidence type="ECO:0000313" key="7">
    <source>
        <dbReference type="WBParaSite" id="nRc.2.0.1.t06581-RA"/>
    </source>
</evidence>
<dbReference type="SUPFAM" id="SSF140959">
    <property type="entry name" value="Indolic compounds 2,3-dioxygenase-like"/>
    <property type="match status" value="1"/>
</dbReference>
<dbReference type="InterPro" id="IPR000898">
    <property type="entry name" value="Indolamine_dOase"/>
</dbReference>